<dbReference type="InParanoid" id="A0A1J7K3D5"/>
<dbReference type="EMBL" id="KV875093">
    <property type="protein sequence ID" value="OIW34682.1"/>
    <property type="molecule type" value="Genomic_DNA"/>
</dbReference>
<dbReference type="Gene3D" id="3.40.50.720">
    <property type="entry name" value="NAD(P)-binding Rossmann-like Domain"/>
    <property type="match status" value="1"/>
</dbReference>
<protein>
    <recommendedName>
        <fullName evidence="3">NAD(P)-binding protein</fullName>
    </recommendedName>
</protein>
<dbReference type="InterPro" id="IPR036291">
    <property type="entry name" value="NAD(P)-bd_dom_sf"/>
</dbReference>
<dbReference type="Proteomes" id="UP000182658">
    <property type="component" value="Unassembled WGS sequence"/>
</dbReference>
<evidence type="ECO:0000313" key="2">
    <source>
        <dbReference type="Proteomes" id="UP000182658"/>
    </source>
</evidence>
<dbReference type="PANTHER" id="PTHR40129:SF2">
    <property type="entry name" value="KETOPANTOATE REDUCTASE N-TERMINAL DOMAIN-CONTAINING PROTEIN"/>
    <property type="match status" value="1"/>
</dbReference>
<name>A0A1J7K3D5_9PEZI</name>
<reference evidence="1 2" key="1">
    <citation type="submission" date="2016-10" db="EMBL/GenBank/DDBJ databases">
        <title>Draft genome sequence of Coniochaeta ligniaria NRRL30616, a lignocellulolytic fungus for bioabatement of inhibitors in plant biomass hydrolysates.</title>
        <authorList>
            <consortium name="DOE Joint Genome Institute"/>
            <person name="Jimenez D.J."/>
            <person name="Hector R.E."/>
            <person name="Riley R."/>
            <person name="Sun H."/>
            <person name="Grigoriev I.V."/>
            <person name="Van Elsas J.D."/>
            <person name="Nichols N.N."/>
        </authorList>
    </citation>
    <scope>NUCLEOTIDE SEQUENCE [LARGE SCALE GENOMIC DNA]</scope>
    <source>
        <strain evidence="1 2">NRRL 30616</strain>
    </source>
</reference>
<dbReference type="SUPFAM" id="SSF51735">
    <property type="entry name" value="NAD(P)-binding Rossmann-fold domains"/>
    <property type="match status" value="1"/>
</dbReference>
<accession>A0A1J7K3D5</accession>
<gene>
    <name evidence="1" type="ORF">CONLIGDRAFT_566874</name>
</gene>
<evidence type="ECO:0000313" key="1">
    <source>
        <dbReference type="EMBL" id="OIW34682.1"/>
    </source>
</evidence>
<keyword evidence="2" id="KW-1185">Reference proteome</keyword>
<dbReference type="AlphaFoldDB" id="A0A1J7K3D5"/>
<organism evidence="1 2">
    <name type="scientific">Coniochaeta ligniaria NRRL 30616</name>
    <dbReference type="NCBI Taxonomy" id="1408157"/>
    <lineage>
        <taxon>Eukaryota</taxon>
        <taxon>Fungi</taxon>
        <taxon>Dikarya</taxon>
        <taxon>Ascomycota</taxon>
        <taxon>Pezizomycotina</taxon>
        <taxon>Sordariomycetes</taxon>
        <taxon>Sordariomycetidae</taxon>
        <taxon>Coniochaetales</taxon>
        <taxon>Coniochaetaceae</taxon>
        <taxon>Coniochaeta</taxon>
    </lineage>
</organism>
<sequence length="282" mass="31495">MTAKHVDLLILGAGWTFQFLEPLLRQEKVSFAATTTSGHDDTIPFRFDPESEDETQYKTLPSATTVLITFPLKGEGQSKHLLALYKATHSSPEPHWIQLGSTGIFTSPAWNDERSQYDRSNARAVAEDELLSLGHSCVLDLAGLYGAARDPRNWLARVAKTKDQLKAKGAVHFIHGADVARAVLAAHREFSRVHGKRWIVADLHTYDWWELAIRWGGEEYAKWVGELMEEDSVRALPRPVEKLGRVLDSRAFWNAVGVWPVMGIPGGKLDVSDAAYQPMHGN</sequence>
<dbReference type="PANTHER" id="PTHR40129">
    <property type="entry name" value="KETOPANTOATE REDUCTASE N-TERMINAL DOMAIN-CONTAINING PROTEIN"/>
    <property type="match status" value="1"/>
</dbReference>
<dbReference type="STRING" id="1408157.A0A1J7K3D5"/>
<evidence type="ECO:0008006" key="3">
    <source>
        <dbReference type="Google" id="ProtNLM"/>
    </source>
</evidence>
<dbReference type="OrthoDB" id="674948at2759"/>
<proteinExistence type="predicted"/>